<protein>
    <recommendedName>
        <fullName evidence="4">AB hydrolase-1 domain-containing protein</fullName>
    </recommendedName>
</protein>
<dbReference type="InterPro" id="IPR029058">
    <property type="entry name" value="AB_hydrolase_fold"/>
</dbReference>
<evidence type="ECO:0008006" key="4">
    <source>
        <dbReference type="Google" id="ProtNLM"/>
    </source>
</evidence>
<dbReference type="AlphaFoldDB" id="A0A9W7DXN9"/>
<evidence type="ECO:0000313" key="3">
    <source>
        <dbReference type="Proteomes" id="UP001165082"/>
    </source>
</evidence>
<dbReference type="PANTHER" id="PTHR37471:SF1">
    <property type="entry name" value="AB HYDROLASE-1 DOMAIN-CONTAINING PROTEIN"/>
    <property type="match status" value="1"/>
</dbReference>
<name>A0A9W7DXN9_9STRA</name>
<reference evidence="2" key="1">
    <citation type="submission" date="2022-07" db="EMBL/GenBank/DDBJ databases">
        <title>Genome analysis of Parmales, a sister group of diatoms, reveals the evolutionary specialization of diatoms from phago-mixotrophs to photoautotrophs.</title>
        <authorList>
            <person name="Ban H."/>
            <person name="Sato S."/>
            <person name="Yoshikawa S."/>
            <person name="Kazumasa Y."/>
            <person name="Nakamura Y."/>
            <person name="Ichinomiya M."/>
            <person name="Saitoh K."/>
            <person name="Sato N."/>
            <person name="Blanc-Mathieu R."/>
            <person name="Endo H."/>
            <person name="Kuwata A."/>
            <person name="Ogata H."/>
        </authorList>
    </citation>
    <scope>NUCLEOTIDE SEQUENCE</scope>
</reference>
<keyword evidence="3" id="KW-1185">Reference proteome</keyword>
<proteinExistence type="predicted"/>
<keyword evidence="1" id="KW-1133">Transmembrane helix</keyword>
<dbReference type="EMBL" id="BRXZ01002283">
    <property type="protein sequence ID" value="GMH58907.1"/>
    <property type="molecule type" value="Genomic_DNA"/>
</dbReference>
<feature type="transmembrane region" description="Helical" evidence="1">
    <location>
        <begin position="29"/>
        <end position="48"/>
    </location>
</feature>
<dbReference type="SUPFAM" id="SSF53474">
    <property type="entry name" value="alpha/beta-Hydrolases"/>
    <property type="match status" value="1"/>
</dbReference>
<evidence type="ECO:0000256" key="1">
    <source>
        <dbReference type="SAM" id="Phobius"/>
    </source>
</evidence>
<sequence>MIWPIKAIVPMTALGLMWRVFKEGGRITLSWWNVHAGAELLFFFWYVYHKRALNAMKPTADQYEYMDLDKQQSFDPVGSLEENISYFDDILKGVGKAREKYAMRRHEIVKWFCDPSGNMPEKLEHLREGDIKSWFAWAFFRKDYYGRTEEVEEDCGEELERMVHIVEAWIKYEFPPGRNHPNITPIRLTLDGIRSVPHPIIHYVVTHFGCVTAAKICFKMRGFTSKKVGGVDFWTKAPKSGKESGPAIVVISGIGIGLVAYVTMIDGLLKNYPNRRFILSDLPEYSMRVTAKVDIVSPRNRATALATIIGEGGAHVIGHSLGSVVISWLIRLAPVRTVRGCTFIDPVCFFLFNASVAANFCYRIPLTPLDCLVSYFVGKELYVSNALHRHFRWDLNALRPKMLEGIPTAVILADHDHFVPSHAVERHLAANAKHVRVTTLKDHSHAQFCVMPSSTAKILEEIKMVDDELNNNAKLEVGARRWKQSGRSRSVNRRK</sequence>
<feature type="transmembrane region" description="Helical" evidence="1">
    <location>
        <begin position="247"/>
        <end position="269"/>
    </location>
</feature>
<gene>
    <name evidence="2" type="ORF">TrRE_jg10443</name>
</gene>
<dbReference type="PANTHER" id="PTHR37471">
    <property type="entry name" value="UNNAMED PRODUCT"/>
    <property type="match status" value="1"/>
</dbReference>
<evidence type="ECO:0000313" key="2">
    <source>
        <dbReference type="EMBL" id="GMH58907.1"/>
    </source>
</evidence>
<comment type="caution">
    <text evidence="2">The sequence shown here is derived from an EMBL/GenBank/DDBJ whole genome shotgun (WGS) entry which is preliminary data.</text>
</comment>
<keyword evidence="1" id="KW-0472">Membrane</keyword>
<dbReference type="Gene3D" id="3.40.50.1820">
    <property type="entry name" value="alpha/beta hydrolase"/>
    <property type="match status" value="1"/>
</dbReference>
<accession>A0A9W7DXN9</accession>
<dbReference type="Proteomes" id="UP001165082">
    <property type="component" value="Unassembled WGS sequence"/>
</dbReference>
<dbReference type="OrthoDB" id="6431331at2759"/>
<organism evidence="2 3">
    <name type="scientific">Triparma retinervis</name>
    <dbReference type="NCBI Taxonomy" id="2557542"/>
    <lineage>
        <taxon>Eukaryota</taxon>
        <taxon>Sar</taxon>
        <taxon>Stramenopiles</taxon>
        <taxon>Ochrophyta</taxon>
        <taxon>Bolidophyceae</taxon>
        <taxon>Parmales</taxon>
        <taxon>Triparmaceae</taxon>
        <taxon>Triparma</taxon>
    </lineage>
</organism>
<keyword evidence="1" id="KW-0812">Transmembrane</keyword>